<protein>
    <recommendedName>
        <fullName evidence="7">NAD(P)-binding protein</fullName>
    </recommendedName>
</protein>
<dbReference type="PRINTS" id="PR00080">
    <property type="entry name" value="SDRFAMILY"/>
</dbReference>
<dbReference type="PRINTS" id="PR00081">
    <property type="entry name" value="GDHRDH"/>
</dbReference>
<dbReference type="PROSITE" id="PS00061">
    <property type="entry name" value="ADH_SHORT"/>
    <property type="match status" value="1"/>
</dbReference>
<evidence type="ECO:0000256" key="4">
    <source>
        <dbReference type="RuleBase" id="RU000363"/>
    </source>
</evidence>
<keyword evidence="2" id="KW-0521">NADP</keyword>
<evidence type="ECO:0000313" key="5">
    <source>
        <dbReference type="EMBL" id="KAL0960908.1"/>
    </source>
</evidence>
<dbReference type="PANTHER" id="PTHR43008">
    <property type="entry name" value="BENZIL REDUCTASE"/>
    <property type="match status" value="1"/>
</dbReference>
<proteinExistence type="inferred from homology"/>
<comment type="caution">
    <text evidence="5">The sequence shown here is derived from an EMBL/GenBank/DDBJ whole genome shotgun (WGS) entry which is preliminary data.</text>
</comment>
<name>A0ABR3K069_9AGAR</name>
<dbReference type="CDD" id="cd05233">
    <property type="entry name" value="SDR_c"/>
    <property type="match status" value="1"/>
</dbReference>
<dbReference type="Pfam" id="PF00106">
    <property type="entry name" value="adh_short"/>
    <property type="match status" value="1"/>
</dbReference>
<evidence type="ECO:0008006" key="7">
    <source>
        <dbReference type="Google" id="ProtNLM"/>
    </source>
</evidence>
<keyword evidence="3" id="KW-0560">Oxidoreductase</keyword>
<accession>A0ABR3K069</accession>
<evidence type="ECO:0000313" key="6">
    <source>
        <dbReference type="Proteomes" id="UP001556367"/>
    </source>
</evidence>
<evidence type="ECO:0000256" key="1">
    <source>
        <dbReference type="ARBA" id="ARBA00006484"/>
    </source>
</evidence>
<dbReference type="SUPFAM" id="SSF51735">
    <property type="entry name" value="NAD(P)-binding Rossmann-fold domains"/>
    <property type="match status" value="1"/>
</dbReference>
<dbReference type="Proteomes" id="UP001556367">
    <property type="component" value="Unassembled WGS sequence"/>
</dbReference>
<dbReference type="InterPro" id="IPR036291">
    <property type="entry name" value="NAD(P)-bd_dom_sf"/>
</dbReference>
<reference evidence="6" key="1">
    <citation type="submission" date="2024-06" db="EMBL/GenBank/DDBJ databases">
        <title>Multi-omics analyses provide insights into the biosynthesis of the anticancer antibiotic pleurotin in Hohenbuehelia grisea.</title>
        <authorList>
            <person name="Weaver J.A."/>
            <person name="Alberti F."/>
        </authorList>
    </citation>
    <scope>NUCLEOTIDE SEQUENCE [LARGE SCALE GENOMIC DNA]</scope>
    <source>
        <strain evidence="6">T-177</strain>
    </source>
</reference>
<comment type="similarity">
    <text evidence="1 4">Belongs to the short-chain dehydrogenases/reductases (SDR) family.</text>
</comment>
<sequence>MVASFCFLEMRSVMTRETPRRHVHCRFGRPNHDTICGETAATAPDTVYKPDIIIYNSHFFFLQSYLRSIMPMSDRSRGASPLRPAFVGTPSYKPDGLSVADHLHPVINAGRVAVITGAASGIGKAAALEFAKIGMKVAITDVNEEKLQEVGKGLIETLGEANVLVIPTDVSKVEEVVHFRDRIYEAWGEVAVLMNNAGIADRGTSWTGIESWRKVFDVNLFGIVNVQQTFVPSMIHQENQAMVINTGSKQGITNPPGNAAYNASKAAVKSLTEGLSHELRELPYSNVTAHLFIPGWTHTGITGSDASEKPPGAWTPQETVLYMLDHIRAGEFYILCPDNETRKEVDMLRIMWGAADIAEGRPALSRWHHQYQALFKEFMRDGLERLDAAS</sequence>
<dbReference type="Gene3D" id="3.40.50.720">
    <property type="entry name" value="NAD(P)-binding Rossmann-like Domain"/>
    <property type="match status" value="1"/>
</dbReference>
<dbReference type="InterPro" id="IPR020904">
    <property type="entry name" value="Sc_DH/Rdtase_CS"/>
</dbReference>
<gene>
    <name evidence="5" type="ORF">HGRIS_005917</name>
</gene>
<keyword evidence="6" id="KW-1185">Reference proteome</keyword>
<dbReference type="InterPro" id="IPR002347">
    <property type="entry name" value="SDR_fam"/>
</dbReference>
<evidence type="ECO:0000256" key="2">
    <source>
        <dbReference type="ARBA" id="ARBA00022857"/>
    </source>
</evidence>
<evidence type="ECO:0000256" key="3">
    <source>
        <dbReference type="ARBA" id="ARBA00023002"/>
    </source>
</evidence>
<dbReference type="PANTHER" id="PTHR43008:SF7">
    <property type="entry name" value="SHORT CHAIN DEHYDROGENASE_REDUCTASE (AFU_ORTHOLOGUE AFUA_2G00830)"/>
    <property type="match status" value="1"/>
</dbReference>
<dbReference type="EMBL" id="JASNQZ010000001">
    <property type="protein sequence ID" value="KAL0960908.1"/>
    <property type="molecule type" value="Genomic_DNA"/>
</dbReference>
<organism evidence="5 6">
    <name type="scientific">Hohenbuehelia grisea</name>
    <dbReference type="NCBI Taxonomy" id="104357"/>
    <lineage>
        <taxon>Eukaryota</taxon>
        <taxon>Fungi</taxon>
        <taxon>Dikarya</taxon>
        <taxon>Basidiomycota</taxon>
        <taxon>Agaricomycotina</taxon>
        <taxon>Agaricomycetes</taxon>
        <taxon>Agaricomycetidae</taxon>
        <taxon>Agaricales</taxon>
        <taxon>Pleurotineae</taxon>
        <taxon>Pleurotaceae</taxon>
        <taxon>Hohenbuehelia</taxon>
    </lineage>
</organism>